<dbReference type="PANTHER" id="PTHR35369">
    <property type="entry name" value="BLR3025 PROTEIN-RELATED"/>
    <property type="match status" value="1"/>
</dbReference>
<dbReference type="Gene3D" id="3.30.70.270">
    <property type="match status" value="1"/>
</dbReference>
<keyword evidence="6" id="KW-1185">Reference proteome</keyword>
<dbReference type="PROSITE" id="PS50173">
    <property type="entry name" value="UMUC"/>
    <property type="match status" value="1"/>
</dbReference>
<name>A0A1L7D4V7_9CORY</name>
<evidence type="ECO:0000313" key="6">
    <source>
        <dbReference type="Proteomes" id="UP000185491"/>
    </source>
</evidence>
<dbReference type="STRING" id="161895.CPHO_10065"/>
<dbReference type="Gene3D" id="3.40.1170.60">
    <property type="match status" value="1"/>
</dbReference>
<accession>A0A1L7D4V7</accession>
<evidence type="ECO:0000313" key="5">
    <source>
        <dbReference type="EMBL" id="APT93178.1"/>
    </source>
</evidence>
<organism evidence="5 6">
    <name type="scientific">Corynebacterium phocae</name>
    <dbReference type="NCBI Taxonomy" id="161895"/>
    <lineage>
        <taxon>Bacteria</taxon>
        <taxon>Bacillati</taxon>
        <taxon>Actinomycetota</taxon>
        <taxon>Actinomycetes</taxon>
        <taxon>Mycobacteriales</taxon>
        <taxon>Corynebacteriaceae</taxon>
        <taxon>Corynebacterium</taxon>
    </lineage>
</organism>
<gene>
    <name evidence="5" type="ORF">CPHO_10065</name>
</gene>
<feature type="domain" description="UmuC" evidence="4">
    <location>
        <begin position="40"/>
        <end position="153"/>
    </location>
</feature>
<evidence type="ECO:0000259" key="4">
    <source>
        <dbReference type="PROSITE" id="PS50173"/>
    </source>
</evidence>
<dbReference type="KEGG" id="cpho:CPHO_10065"/>
<evidence type="ECO:0000256" key="1">
    <source>
        <dbReference type="ARBA" id="ARBA00010945"/>
    </source>
</evidence>
<dbReference type="PANTHER" id="PTHR35369:SF2">
    <property type="entry name" value="BLR3025 PROTEIN"/>
    <property type="match status" value="1"/>
</dbReference>
<dbReference type="InterPro" id="IPR050356">
    <property type="entry name" value="SulA_CellDiv_inhibitor"/>
</dbReference>
<dbReference type="AlphaFoldDB" id="A0A1L7D4V7"/>
<sequence length="526" mass="56122">MTIAALWFPDWPVQAVWLEGRGDGGGQEPDAVAVVHSYRVVACSAQARAQGVRRGMRIRQAQAVCPDMEIMDHNPDRDGAVFSALSESLDDVASSVEVLRPGLAVVDAGAAGRFHGSEHKALEMMMDATARAGVDVQIGAADELATAIIAARQGHGNLVPAGKSPEFLSSCPVSVLAAETALGCPQEFVEQCFRLGIRSLGDLAVLPAAQVTTRFGAPGMLAHRIATAAPDRRVAPELPGTQFAVALRPEDPIERVDAAAFAARQLAAQLHATLAAAGMVCLRLTVAAELVDGTQIERTWRTREALSEHATADRVRWQLDGWLSRAQAHAGEGSAIAELQLIPVEISPPGAAGLWDNGANEEQARRVIARVQSQLGMEKVVAPRSAGGRGVEERIELVPFGEQRDPVPEGSWPGRIPAPLPARLGGGLGHPASRIHVVDRDGTPVKVNAEALLSGEPYAIKWGAHTYLVAGWAGPWPVDERWWEENSLQPRVARMQLVGQAPGEQVQRAWLLQWSAGGWAVEAAYF</sequence>
<reference evidence="5 6" key="1">
    <citation type="submission" date="2014-08" db="EMBL/GenBank/DDBJ databases">
        <title>Complete genome sequence of Corynebacterium phocae M408/89/1(T)(=DSM 44612(T)), isolated from the common seal (Phoca vitulina).</title>
        <authorList>
            <person name="Ruckert C."/>
            <person name="Albersmeier A."/>
            <person name="Winkler A."/>
            <person name="Kalinowski J."/>
        </authorList>
    </citation>
    <scope>NUCLEOTIDE SEQUENCE [LARGE SCALE GENOMIC DNA]</scope>
    <source>
        <strain evidence="5 6">M408/89/1</strain>
    </source>
</reference>
<dbReference type="SUPFAM" id="SSF56672">
    <property type="entry name" value="DNA/RNA polymerases"/>
    <property type="match status" value="1"/>
</dbReference>
<dbReference type="RefSeq" id="WP_075735461.1">
    <property type="nucleotide sequence ID" value="NZ_CP009249.1"/>
</dbReference>
<evidence type="ECO:0000256" key="2">
    <source>
        <dbReference type="ARBA" id="ARBA00022763"/>
    </source>
</evidence>
<keyword evidence="2" id="KW-0227">DNA damage</keyword>
<dbReference type="InterPro" id="IPR043128">
    <property type="entry name" value="Rev_trsase/Diguanyl_cyclase"/>
</dbReference>
<dbReference type="GO" id="GO:0006281">
    <property type="term" value="P:DNA repair"/>
    <property type="evidence" value="ECO:0007669"/>
    <property type="project" value="InterPro"/>
</dbReference>
<dbReference type="EMBL" id="CP009249">
    <property type="protein sequence ID" value="APT93178.1"/>
    <property type="molecule type" value="Genomic_DNA"/>
</dbReference>
<proteinExistence type="inferred from homology"/>
<comment type="function">
    <text evidence="3">Poorly processive, error-prone DNA polymerase involved in untargeted mutagenesis. Copies undamaged DNA at stalled replication forks, which arise in vivo from mismatched or misaligned primer ends. These misaligned primers can be extended by PolIV. Exhibits no 3'-5' exonuclease (proofreading) activity. May be involved in translesional synthesis, in conjunction with the beta clamp from PolIII.</text>
</comment>
<protein>
    <submittedName>
        <fullName evidence="5">DNA polymerase</fullName>
    </submittedName>
</protein>
<evidence type="ECO:0000256" key="3">
    <source>
        <dbReference type="ARBA" id="ARBA00025589"/>
    </source>
</evidence>
<dbReference type="InterPro" id="IPR043502">
    <property type="entry name" value="DNA/RNA_pol_sf"/>
</dbReference>
<dbReference type="Proteomes" id="UP000185491">
    <property type="component" value="Chromosome"/>
</dbReference>
<dbReference type="CDD" id="cd03468">
    <property type="entry name" value="PolY_like"/>
    <property type="match status" value="1"/>
</dbReference>
<dbReference type="OrthoDB" id="5244088at2"/>
<comment type="similarity">
    <text evidence="1">Belongs to the DNA polymerase type-Y family.</text>
</comment>
<dbReference type="InterPro" id="IPR001126">
    <property type="entry name" value="UmuC"/>
</dbReference>
<dbReference type="Pfam" id="PF00817">
    <property type="entry name" value="IMS"/>
    <property type="match status" value="1"/>
</dbReference>